<dbReference type="InParanoid" id="A0A0G4GNX6"/>
<evidence type="ECO:0000256" key="1">
    <source>
        <dbReference type="SAM" id="MobiDB-lite"/>
    </source>
</evidence>
<dbReference type="EMBL" id="CDMY01000741">
    <property type="protein sequence ID" value="CEM32010.1"/>
    <property type="molecule type" value="Genomic_DNA"/>
</dbReference>
<protein>
    <submittedName>
        <fullName evidence="2">Uncharacterized protein</fullName>
    </submittedName>
</protein>
<evidence type="ECO:0000313" key="2">
    <source>
        <dbReference type="EMBL" id="CEM32010.1"/>
    </source>
</evidence>
<organism evidence="2 3">
    <name type="scientific">Vitrella brassicaformis (strain CCMP3155)</name>
    <dbReference type="NCBI Taxonomy" id="1169540"/>
    <lineage>
        <taxon>Eukaryota</taxon>
        <taxon>Sar</taxon>
        <taxon>Alveolata</taxon>
        <taxon>Colpodellida</taxon>
        <taxon>Vitrellaceae</taxon>
        <taxon>Vitrella</taxon>
    </lineage>
</organism>
<name>A0A0G4GNX6_VITBC</name>
<gene>
    <name evidence="2" type="ORF">Vbra_10185</name>
</gene>
<dbReference type="AlphaFoldDB" id="A0A0G4GNX6"/>
<sequence length="149" mass="16301">MASLLRTNHADGASAEGHFAEGNSSSVPPMSANSTSFYSIRPTGRRRHGHEWKHCGQCTVRGFTTCAQRNSHAAHITQLSGVQDEEILAAYPRPGVTTDEVLEQPLELDLRQVVMNALFTTRDTTDEPQYKSATAFLKARIGLQHAALP</sequence>
<accession>A0A0G4GNX6</accession>
<feature type="region of interest" description="Disordered" evidence="1">
    <location>
        <begin position="1"/>
        <end position="34"/>
    </location>
</feature>
<proteinExistence type="predicted"/>
<keyword evidence="3" id="KW-1185">Reference proteome</keyword>
<feature type="compositionally biased region" description="Polar residues" evidence="1">
    <location>
        <begin position="22"/>
        <end position="34"/>
    </location>
</feature>
<dbReference type="VEuPathDB" id="CryptoDB:Vbra_10185"/>
<dbReference type="Proteomes" id="UP000041254">
    <property type="component" value="Unassembled WGS sequence"/>
</dbReference>
<evidence type="ECO:0000313" key="3">
    <source>
        <dbReference type="Proteomes" id="UP000041254"/>
    </source>
</evidence>
<reference evidence="2 3" key="1">
    <citation type="submission" date="2014-11" db="EMBL/GenBank/DDBJ databases">
        <authorList>
            <person name="Zhu J."/>
            <person name="Qi W."/>
            <person name="Song R."/>
        </authorList>
    </citation>
    <scope>NUCLEOTIDE SEQUENCE [LARGE SCALE GENOMIC DNA]</scope>
</reference>